<sequence length="116" mass="12425">MDRGAWWATVPGGTKESENNIVTKHLVCCLGEDVKGTDRSQGEASPQPQLKEQATRAGWEGSLEPGVSRSFKGIDLGSAVRLNQGSDLGLADFGRQGFQHPLELCFTKALGLILSL</sequence>
<dbReference type="EMBL" id="OX459959">
    <property type="protein sequence ID" value="CAI9164816.1"/>
    <property type="molecule type" value="Genomic_DNA"/>
</dbReference>
<accession>A0ABN8YUW6</accession>
<gene>
    <name evidence="2" type="ORF">MRATA1EN1_LOCUS13778</name>
</gene>
<evidence type="ECO:0000313" key="2">
    <source>
        <dbReference type="EMBL" id="CAI9164816.1"/>
    </source>
</evidence>
<dbReference type="Proteomes" id="UP001176941">
    <property type="component" value="Chromosome 23"/>
</dbReference>
<name>A0ABN8YUW6_RANTA</name>
<reference evidence="2" key="1">
    <citation type="submission" date="2023-04" db="EMBL/GenBank/DDBJ databases">
        <authorList>
            <consortium name="ELIXIR-Norway"/>
        </authorList>
    </citation>
    <scope>NUCLEOTIDE SEQUENCE [LARGE SCALE GENOMIC DNA]</scope>
</reference>
<evidence type="ECO:0000256" key="1">
    <source>
        <dbReference type="SAM" id="MobiDB-lite"/>
    </source>
</evidence>
<proteinExistence type="predicted"/>
<evidence type="ECO:0000313" key="3">
    <source>
        <dbReference type="Proteomes" id="UP001176941"/>
    </source>
</evidence>
<keyword evidence="3" id="KW-1185">Reference proteome</keyword>
<organism evidence="2 3">
    <name type="scientific">Rangifer tarandus platyrhynchus</name>
    <name type="common">Svalbard reindeer</name>
    <dbReference type="NCBI Taxonomy" id="3082113"/>
    <lineage>
        <taxon>Eukaryota</taxon>
        <taxon>Metazoa</taxon>
        <taxon>Chordata</taxon>
        <taxon>Craniata</taxon>
        <taxon>Vertebrata</taxon>
        <taxon>Euteleostomi</taxon>
        <taxon>Mammalia</taxon>
        <taxon>Eutheria</taxon>
        <taxon>Laurasiatheria</taxon>
        <taxon>Artiodactyla</taxon>
        <taxon>Ruminantia</taxon>
        <taxon>Pecora</taxon>
        <taxon>Cervidae</taxon>
        <taxon>Odocoileinae</taxon>
        <taxon>Rangifer</taxon>
    </lineage>
</organism>
<feature type="region of interest" description="Disordered" evidence="1">
    <location>
        <begin position="36"/>
        <end position="62"/>
    </location>
</feature>
<protein>
    <submittedName>
        <fullName evidence="2">Uncharacterized protein</fullName>
    </submittedName>
</protein>
<feature type="compositionally biased region" description="Polar residues" evidence="1">
    <location>
        <begin position="42"/>
        <end position="52"/>
    </location>
</feature>